<evidence type="ECO:0000313" key="4">
    <source>
        <dbReference type="Proteomes" id="UP000553706"/>
    </source>
</evidence>
<evidence type="ECO:0000313" key="3">
    <source>
        <dbReference type="EMBL" id="MBB5372069.1"/>
    </source>
</evidence>
<feature type="coiled-coil region" evidence="1">
    <location>
        <begin position="65"/>
        <end position="113"/>
    </location>
</feature>
<keyword evidence="4" id="KW-1185">Reference proteome</keyword>
<protein>
    <submittedName>
        <fullName evidence="3">Phasin family protein</fullName>
    </submittedName>
</protein>
<dbReference type="AlphaFoldDB" id="A0A840VIF3"/>
<name>A0A840VIF3_9PROT</name>
<dbReference type="InterPro" id="IPR018968">
    <property type="entry name" value="Phasin"/>
</dbReference>
<proteinExistence type="predicted"/>
<accession>A0A840VIF3</accession>
<dbReference type="Pfam" id="PF09361">
    <property type="entry name" value="Phasin_2"/>
    <property type="match status" value="1"/>
</dbReference>
<evidence type="ECO:0000256" key="1">
    <source>
        <dbReference type="SAM" id="Coils"/>
    </source>
</evidence>
<comment type="caution">
    <text evidence="3">The sequence shown here is derived from an EMBL/GenBank/DDBJ whole genome shotgun (WGS) entry which is preliminary data.</text>
</comment>
<dbReference type="NCBIfam" id="TIGR01841">
    <property type="entry name" value="phasin"/>
    <property type="match status" value="1"/>
</dbReference>
<keyword evidence="1" id="KW-0175">Coiled coil</keyword>
<evidence type="ECO:0000259" key="2">
    <source>
        <dbReference type="Pfam" id="PF09361"/>
    </source>
</evidence>
<feature type="domain" description="Phasin" evidence="2">
    <location>
        <begin position="36"/>
        <end position="131"/>
    </location>
</feature>
<dbReference type="Proteomes" id="UP000553706">
    <property type="component" value="Unassembled WGS sequence"/>
</dbReference>
<gene>
    <name evidence="3" type="ORF">HNP71_000293</name>
</gene>
<dbReference type="InterPro" id="IPR010127">
    <property type="entry name" value="Phasin_subfam-1"/>
</dbReference>
<organism evidence="3 4">
    <name type="scientific">Acidocella aromatica</name>
    <dbReference type="NCBI Taxonomy" id="1303579"/>
    <lineage>
        <taxon>Bacteria</taxon>
        <taxon>Pseudomonadati</taxon>
        <taxon>Pseudomonadota</taxon>
        <taxon>Alphaproteobacteria</taxon>
        <taxon>Acetobacterales</taxon>
        <taxon>Acidocellaceae</taxon>
        <taxon>Acidocella</taxon>
    </lineage>
</organism>
<sequence>MADDKDKTASFLPDFDIKKLLGDMKLPAVPDMDAVLSAHKRNLEALTEANRVALEGAQAVARRHMEILQSTMSGLTETLKELSTAGTPTSRAAKQTELLKQAYENAVANTKELGDLIQKSNAEALNKLNSRVSEAMTEMQAAFGKK</sequence>
<dbReference type="EMBL" id="JACHFJ010000001">
    <property type="protein sequence ID" value="MBB5372069.1"/>
    <property type="molecule type" value="Genomic_DNA"/>
</dbReference>
<reference evidence="3 4" key="1">
    <citation type="submission" date="2020-08" db="EMBL/GenBank/DDBJ databases">
        <title>Genomic Encyclopedia of Type Strains, Phase IV (KMG-IV): sequencing the most valuable type-strain genomes for metagenomic binning, comparative biology and taxonomic classification.</title>
        <authorList>
            <person name="Goeker M."/>
        </authorList>
    </citation>
    <scope>NUCLEOTIDE SEQUENCE [LARGE SCALE GENOMIC DNA]</scope>
    <source>
        <strain evidence="3 4">DSM 27026</strain>
    </source>
</reference>
<dbReference type="RefSeq" id="WP_183265066.1">
    <property type="nucleotide sequence ID" value="NZ_JACHFJ010000001.1"/>
</dbReference>